<name>A0A226D292_FOLCA</name>
<feature type="transmembrane region" description="Helical" evidence="16">
    <location>
        <begin position="588"/>
        <end position="607"/>
    </location>
</feature>
<feature type="transmembrane region" description="Helical" evidence="16">
    <location>
        <begin position="564"/>
        <end position="582"/>
    </location>
</feature>
<keyword evidence="20" id="KW-1185">Reference proteome</keyword>
<evidence type="ECO:0000256" key="14">
    <source>
        <dbReference type="ARBA" id="ARBA00078796"/>
    </source>
</evidence>
<dbReference type="PANTHER" id="PTHR12147:SF22">
    <property type="entry name" value="ENDOPLASMIC RETICULUM METALLOPEPTIDASE 1"/>
    <property type="match status" value="1"/>
</dbReference>
<evidence type="ECO:0000256" key="2">
    <source>
        <dbReference type="ARBA" id="ARBA00004477"/>
    </source>
</evidence>
<evidence type="ECO:0000313" key="20">
    <source>
        <dbReference type="Proteomes" id="UP000198287"/>
    </source>
</evidence>
<evidence type="ECO:0000256" key="12">
    <source>
        <dbReference type="ARBA" id="ARBA00023136"/>
    </source>
</evidence>
<keyword evidence="9" id="KW-0862">Zinc</keyword>
<dbReference type="GO" id="GO:0046872">
    <property type="term" value="F:metal ion binding"/>
    <property type="evidence" value="ECO:0007669"/>
    <property type="project" value="UniProtKB-KW"/>
</dbReference>
<evidence type="ECO:0000256" key="8">
    <source>
        <dbReference type="ARBA" id="ARBA00022824"/>
    </source>
</evidence>
<keyword evidence="4" id="KW-0645">Protease</keyword>
<dbReference type="Pfam" id="PF22248">
    <property type="entry name" value="ERMP1_C"/>
    <property type="match status" value="1"/>
</dbReference>
<feature type="domain" description="Peptidase M28" evidence="17">
    <location>
        <begin position="221"/>
        <end position="431"/>
    </location>
</feature>
<keyword evidence="11" id="KW-0482">Metalloprotease</keyword>
<feature type="transmembrane region" description="Helical" evidence="16">
    <location>
        <begin position="685"/>
        <end position="706"/>
    </location>
</feature>
<dbReference type="Proteomes" id="UP000198287">
    <property type="component" value="Unassembled WGS sequence"/>
</dbReference>
<dbReference type="OMA" id="PLYDERW"/>
<keyword evidence="12 16" id="KW-0472">Membrane</keyword>
<keyword evidence="13" id="KW-0325">Glycoprotein</keyword>
<keyword evidence="8" id="KW-0256">Endoplasmic reticulum</keyword>
<accession>A0A226D292</accession>
<keyword evidence="7" id="KW-0378">Hydrolase</keyword>
<evidence type="ECO:0000256" key="1">
    <source>
        <dbReference type="ARBA" id="ARBA00001947"/>
    </source>
</evidence>
<dbReference type="AlphaFoldDB" id="A0A226D292"/>
<evidence type="ECO:0000313" key="19">
    <source>
        <dbReference type="EMBL" id="OXA38994.1"/>
    </source>
</evidence>
<evidence type="ECO:0000256" key="3">
    <source>
        <dbReference type="ARBA" id="ARBA00010918"/>
    </source>
</evidence>
<dbReference type="InterPro" id="IPR053973">
    <property type="entry name" value="ERMP1-like_C"/>
</dbReference>
<evidence type="ECO:0000256" key="5">
    <source>
        <dbReference type="ARBA" id="ARBA00022692"/>
    </source>
</evidence>
<protein>
    <recommendedName>
        <fullName evidence="14">FXNA-like protease</fullName>
    </recommendedName>
</protein>
<reference evidence="19 20" key="1">
    <citation type="submission" date="2015-12" db="EMBL/GenBank/DDBJ databases">
        <title>The genome of Folsomia candida.</title>
        <authorList>
            <person name="Faddeeva A."/>
            <person name="Derks M.F."/>
            <person name="Anvar Y."/>
            <person name="Smit S."/>
            <person name="Van Straalen N."/>
            <person name="Roelofs D."/>
        </authorList>
    </citation>
    <scope>NUCLEOTIDE SEQUENCE [LARGE SCALE GENOMIC DNA]</scope>
    <source>
        <strain evidence="19 20">VU population</strain>
        <tissue evidence="19">Whole body</tissue>
    </source>
</reference>
<proteinExistence type="inferred from homology"/>
<sequence>MAAEGASESQSESMRQRRRGRGSGTLAEDINRNVTLDMEPVSSMSSEDDDDDDDDKDSLYLRKKNKVSGSFALISVTILITLTLLFVKYMDKRLPEPLMEADIAAHPTRRVCIHLLLQPHTYLWQSLNRNYYGVAGALFSGRFIEERARRDLHDLTVVGIRVSGSIATDVVTVDKFRDVLIEIKQNSSEVYNVEWDVQRPTGSFWLEDDEGSTSSYSGIANVVAKLEPRDPAQRTNSGILLNCHFDSKPGSPGATDNMISCSVMLEILRVLAYQPTLVIRNPIVFLFNGAEELGLQGAHGFVRGKTDHLREEWGHEWAQNLSVFLNLEGAGGGGREILFQATGGNTHETGWLLKAYKESPHPYGNVLAEEAFQFGLIPSDTDFRIFRDFKGLAGLDIAFIKNGWVYHTKWDKLSEIPPGSLQHMGDNALAMVKYLGNLDLTEHSSAEQMVFYDVLGAFMITYSKTVGIVINVAISLVAVGVIIFFGGWKPKSFLTYALYLGSTILVWGVAVGVSALVAVILNGSGYPKPFYTYPSLALVLFGLPAMIAQILVYSVCLKSSPKDAWLAGKLTTAILLFVTTFITRGAYIFLPQLIFGIVGWFGARYLMRGWPKSIMVTYIVIGEIIPLIMSSYLIFTLSDVFVPILGRAGSEMNGNIFFGLIIAAIVSIIVVPGLASFFVNYDKRVLLTCLLMSVFLLNPMIVFGFLGKIPYQEKTPMRLTICDVDRTYYNSDGMVRKSEHGYWWWPIDADTDNMFPEFSKTIKEVVDVRDEILEYENCEELYCSQPFIWPTTKRIKKVHWITQPGSLPYALKDAVNMTVLQDTSPSSTFRRLTLEFHGPAQTTVVLSPRPNWEANITIQVSMENIPVEREGSNRWKGRKVYYIYHGRGYIVEPIRINVDLTQTAPGDENGSLLEIQLSGLFLDMTPETATPEYTDFLNRFPSWTYTGMSWSSVMKMYRIE</sequence>
<dbReference type="EMBL" id="LNIX01000042">
    <property type="protein sequence ID" value="OXA38994.1"/>
    <property type="molecule type" value="Genomic_DNA"/>
</dbReference>
<dbReference type="CDD" id="cd03875">
    <property type="entry name" value="M28_Fxna_like"/>
    <property type="match status" value="1"/>
</dbReference>
<organism evidence="19 20">
    <name type="scientific">Folsomia candida</name>
    <name type="common">Springtail</name>
    <dbReference type="NCBI Taxonomy" id="158441"/>
    <lineage>
        <taxon>Eukaryota</taxon>
        <taxon>Metazoa</taxon>
        <taxon>Ecdysozoa</taxon>
        <taxon>Arthropoda</taxon>
        <taxon>Hexapoda</taxon>
        <taxon>Collembola</taxon>
        <taxon>Entomobryomorpha</taxon>
        <taxon>Isotomoidea</taxon>
        <taxon>Isotomidae</taxon>
        <taxon>Proisotominae</taxon>
        <taxon>Folsomia</taxon>
    </lineage>
</organism>
<feature type="compositionally biased region" description="Low complexity" evidence="15">
    <location>
        <begin position="1"/>
        <end position="13"/>
    </location>
</feature>
<dbReference type="GO" id="GO:0005789">
    <property type="term" value="C:endoplasmic reticulum membrane"/>
    <property type="evidence" value="ECO:0007669"/>
    <property type="project" value="UniProtKB-SubCell"/>
</dbReference>
<comment type="caution">
    <text evidence="19">The sequence shown here is derived from an EMBL/GenBank/DDBJ whole genome shotgun (WGS) entry which is preliminary data.</text>
</comment>
<keyword evidence="5 16" id="KW-0812">Transmembrane</keyword>
<evidence type="ECO:0000256" key="4">
    <source>
        <dbReference type="ARBA" id="ARBA00022670"/>
    </source>
</evidence>
<feature type="compositionally biased region" description="Acidic residues" evidence="15">
    <location>
        <begin position="46"/>
        <end position="56"/>
    </location>
</feature>
<evidence type="ECO:0000256" key="13">
    <source>
        <dbReference type="ARBA" id="ARBA00023180"/>
    </source>
</evidence>
<keyword evidence="6" id="KW-0479">Metal-binding</keyword>
<feature type="transmembrane region" description="Helical" evidence="16">
    <location>
        <begin position="533"/>
        <end position="552"/>
    </location>
</feature>
<dbReference type="InterPro" id="IPR048024">
    <property type="entry name" value="Fxna-like_M28_dom"/>
</dbReference>
<feature type="domain" description="Endoplasmic reticulum metallopeptidase 1-like C-terminal" evidence="18">
    <location>
        <begin position="715"/>
        <end position="957"/>
    </location>
</feature>
<dbReference type="FunFam" id="3.40.630.10:FF:000008">
    <property type="entry name" value="Endoplasmic reticulum metallopeptidase 1"/>
    <property type="match status" value="1"/>
</dbReference>
<dbReference type="SUPFAM" id="SSF53187">
    <property type="entry name" value="Zn-dependent exopeptidases"/>
    <property type="match status" value="1"/>
</dbReference>
<feature type="transmembrane region" description="Helical" evidence="16">
    <location>
        <begin position="655"/>
        <end position="678"/>
    </location>
</feature>
<dbReference type="Gene3D" id="3.40.630.10">
    <property type="entry name" value="Zn peptidases"/>
    <property type="match status" value="1"/>
</dbReference>
<dbReference type="GO" id="GO:0008235">
    <property type="term" value="F:metalloexopeptidase activity"/>
    <property type="evidence" value="ECO:0007669"/>
    <property type="project" value="InterPro"/>
</dbReference>
<dbReference type="InterPro" id="IPR007484">
    <property type="entry name" value="Peptidase_M28"/>
</dbReference>
<evidence type="ECO:0000256" key="6">
    <source>
        <dbReference type="ARBA" id="ARBA00022723"/>
    </source>
</evidence>
<dbReference type="GO" id="GO:0006508">
    <property type="term" value="P:proteolysis"/>
    <property type="evidence" value="ECO:0007669"/>
    <property type="project" value="UniProtKB-KW"/>
</dbReference>
<dbReference type="PANTHER" id="PTHR12147">
    <property type="entry name" value="METALLOPEPTIDASE M28 FAMILY MEMBER"/>
    <property type="match status" value="1"/>
</dbReference>
<evidence type="ECO:0000259" key="17">
    <source>
        <dbReference type="Pfam" id="PF04389"/>
    </source>
</evidence>
<feature type="region of interest" description="Disordered" evidence="15">
    <location>
        <begin position="1"/>
        <end position="56"/>
    </location>
</feature>
<evidence type="ECO:0000259" key="18">
    <source>
        <dbReference type="Pfam" id="PF22248"/>
    </source>
</evidence>
<feature type="transmembrane region" description="Helical" evidence="16">
    <location>
        <begin position="497"/>
        <end position="521"/>
    </location>
</feature>
<evidence type="ECO:0000256" key="11">
    <source>
        <dbReference type="ARBA" id="ARBA00023049"/>
    </source>
</evidence>
<evidence type="ECO:0000256" key="15">
    <source>
        <dbReference type="SAM" id="MobiDB-lite"/>
    </source>
</evidence>
<feature type="transmembrane region" description="Helical" evidence="16">
    <location>
        <begin position="466"/>
        <end position="485"/>
    </location>
</feature>
<evidence type="ECO:0000256" key="9">
    <source>
        <dbReference type="ARBA" id="ARBA00022833"/>
    </source>
</evidence>
<evidence type="ECO:0000256" key="10">
    <source>
        <dbReference type="ARBA" id="ARBA00022989"/>
    </source>
</evidence>
<evidence type="ECO:0000256" key="16">
    <source>
        <dbReference type="SAM" id="Phobius"/>
    </source>
</evidence>
<dbReference type="OrthoDB" id="76293at2759"/>
<evidence type="ECO:0000256" key="7">
    <source>
        <dbReference type="ARBA" id="ARBA00022801"/>
    </source>
</evidence>
<comment type="subcellular location">
    <subcellularLocation>
        <location evidence="2">Endoplasmic reticulum membrane</location>
        <topology evidence="2">Multi-pass membrane protein</topology>
    </subcellularLocation>
</comment>
<feature type="transmembrane region" description="Helical" evidence="16">
    <location>
        <begin position="614"/>
        <end position="635"/>
    </location>
</feature>
<comment type="cofactor">
    <cofactor evidence="1">
        <name>Zn(2+)</name>
        <dbReference type="ChEBI" id="CHEBI:29105"/>
    </cofactor>
</comment>
<dbReference type="Pfam" id="PF04389">
    <property type="entry name" value="Peptidase_M28"/>
    <property type="match status" value="1"/>
</dbReference>
<comment type="similarity">
    <text evidence="3">Belongs to the peptidase M28 family.</text>
</comment>
<feature type="transmembrane region" description="Helical" evidence="16">
    <location>
        <begin position="71"/>
        <end position="90"/>
    </location>
</feature>
<keyword evidence="10 16" id="KW-1133">Transmembrane helix</keyword>
<gene>
    <name evidence="19" type="ORF">Fcan01_26330</name>
</gene>
<dbReference type="InterPro" id="IPR045175">
    <property type="entry name" value="M28_fam"/>
</dbReference>